<proteinExistence type="predicted"/>
<keyword evidence="3" id="KW-1185">Reference proteome</keyword>
<dbReference type="GO" id="GO:0003677">
    <property type="term" value="F:DNA binding"/>
    <property type="evidence" value="ECO:0007669"/>
    <property type="project" value="InterPro"/>
</dbReference>
<evidence type="ECO:0000313" key="2">
    <source>
        <dbReference type="EMBL" id="MBA8805492.1"/>
    </source>
</evidence>
<protein>
    <submittedName>
        <fullName evidence="2">Excisionase family DNA binding protein</fullName>
    </submittedName>
</protein>
<dbReference type="Pfam" id="PF12728">
    <property type="entry name" value="HTH_17"/>
    <property type="match status" value="1"/>
</dbReference>
<dbReference type="RefSeq" id="WP_220481422.1">
    <property type="nucleotide sequence ID" value="NZ_JACGXA010000001.1"/>
</dbReference>
<accession>A0A7W3J3D3</accession>
<organism evidence="2 3">
    <name type="scientific">Nocardioides ginsengisegetis</name>
    <dbReference type="NCBI Taxonomy" id="661491"/>
    <lineage>
        <taxon>Bacteria</taxon>
        <taxon>Bacillati</taxon>
        <taxon>Actinomycetota</taxon>
        <taxon>Actinomycetes</taxon>
        <taxon>Propionibacteriales</taxon>
        <taxon>Nocardioidaceae</taxon>
        <taxon>Nocardioides</taxon>
    </lineage>
</organism>
<gene>
    <name evidence="2" type="ORF">FB382_003783</name>
</gene>
<evidence type="ECO:0000259" key="1">
    <source>
        <dbReference type="Pfam" id="PF12728"/>
    </source>
</evidence>
<dbReference type="EMBL" id="JACGXA010000001">
    <property type="protein sequence ID" value="MBA8805492.1"/>
    <property type="molecule type" value="Genomic_DNA"/>
</dbReference>
<sequence>MEQQQLFNLGTVEQPVDGTVTVRPNVWLMTSEELPPLLLTVEQVSTLLGIGRHGVYDLIRQGAIRSVKVGALRRVSARALSEYVSTLELGETG</sequence>
<dbReference type="InterPro" id="IPR041657">
    <property type="entry name" value="HTH_17"/>
</dbReference>
<dbReference type="AlphaFoldDB" id="A0A7W3J3D3"/>
<evidence type="ECO:0000313" key="3">
    <source>
        <dbReference type="Proteomes" id="UP000580910"/>
    </source>
</evidence>
<dbReference type="Proteomes" id="UP000580910">
    <property type="component" value="Unassembled WGS sequence"/>
</dbReference>
<feature type="domain" description="Helix-turn-helix" evidence="1">
    <location>
        <begin position="38"/>
        <end position="84"/>
    </location>
</feature>
<comment type="caution">
    <text evidence="2">The sequence shown here is derived from an EMBL/GenBank/DDBJ whole genome shotgun (WGS) entry which is preliminary data.</text>
</comment>
<dbReference type="InterPro" id="IPR010093">
    <property type="entry name" value="SinI_DNA-bd"/>
</dbReference>
<reference evidence="2 3" key="1">
    <citation type="submission" date="2020-07" db="EMBL/GenBank/DDBJ databases">
        <title>Sequencing the genomes of 1000 actinobacteria strains.</title>
        <authorList>
            <person name="Klenk H.-P."/>
        </authorList>
    </citation>
    <scope>NUCLEOTIDE SEQUENCE [LARGE SCALE GENOMIC DNA]</scope>
    <source>
        <strain evidence="2 3">DSM 21349</strain>
    </source>
</reference>
<dbReference type="NCBIfam" id="TIGR01764">
    <property type="entry name" value="excise"/>
    <property type="match status" value="1"/>
</dbReference>
<name>A0A7W3J3D3_9ACTN</name>